<reference evidence="2 3" key="1">
    <citation type="submission" date="2015-08" db="EMBL/GenBank/DDBJ databases">
        <title>Draft Genome Sequences of Vibrio parahaemolyticus Strains.</title>
        <authorList>
            <person name="Gonzalez-Escalona N."/>
            <person name="DePaola A."/>
        </authorList>
    </citation>
    <scope>NUCLEOTIDE SEQUENCE [LARGE SCALE GENOMIC DNA]</scope>
    <source>
        <strain evidence="2 3">CFSAN001621</strain>
    </source>
</reference>
<dbReference type="EMBL" id="CP023248">
    <property type="protein sequence ID" value="ASZ51839.1"/>
    <property type="molecule type" value="Genomic_DNA"/>
</dbReference>
<dbReference type="EMBL" id="LHQV01000049">
    <property type="protein sequence ID" value="OQJ94281.1"/>
    <property type="molecule type" value="Genomic_DNA"/>
</dbReference>
<protein>
    <submittedName>
        <fullName evidence="1">Uncharacterized protein</fullName>
    </submittedName>
</protein>
<proteinExistence type="predicted"/>
<evidence type="ECO:0000313" key="2">
    <source>
        <dbReference type="EMBL" id="OQJ94281.1"/>
    </source>
</evidence>
<reference evidence="1" key="2">
    <citation type="submission" date="2017-09" db="EMBL/GenBank/DDBJ databases">
        <authorList>
            <person name="Ehlers B."/>
            <person name="Leendertz F.H."/>
        </authorList>
    </citation>
    <scope>NUCLEOTIDE SEQUENCE</scope>
    <source>
        <strain evidence="1">MAVP-26</strain>
    </source>
</reference>
<dbReference type="AlphaFoldDB" id="A0A249W5H2"/>
<evidence type="ECO:0000313" key="1">
    <source>
        <dbReference type="EMBL" id="ASZ51839.1"/>
    </source>
</evidence>
<organism evidence="1">
    <name type="scientific">Vibrio parahaemolyticus</name>
    <dbReference type="NCBI Taxonomy" id="670"/>
    <lineage>
        <taxon>Bacteria</taxon>
        <taxon>Pseudomonadati</taxon>
        <taxon>Pseudomonadota</taxon>
        <taxon>Gammaproteobacteria</taxon>
        <taxon>Vibrionales</taxon>
        <taxon>Vibrionaceae</taxon>
        <taxon>Vibrio</taxon>
    </lineage>
</organism>
<sequence>MAEYNWRCLVCKQGVDKKHDKCDKCGYPAGASSYEVDARKFLLEQYSSDLKCPKCCKSKLDVKFSKDPEAYYYRIYPVRGRAVFFEILYVIIYCRKCSFKQEFEYGVPILRKLYRLITRSDIKWDWLKRI</sequence>
<gene>
    <name evidence="2" type="ORF">AKG60_28290</name>
    <name evidence="1" type="ORF">YA91_15390</name>
</gene>
<dbReference type="Proteomes" id="UP000191946">
    <property type="component" value="Unassembled WGS sequence"/>
</dbReference>
<name>A0A249W5H2_VIBPH</name>
<keyword evidence="3" id="KW-1185">Reference proteome</keyword>
<evidence type="ECO:0000313" key="3">
    <source>
        <dbReference type="Proteomes" id="UP000191946"/>
    </source>
</evidence>
<accession>A0A249W5H2</accession>